<reference evidence="2 3" key="1">
    <citation type="submission" date="2020-04" db="EMBL/GenBank/DDBJ databases">
        <title>Description of novel Gluconacetobacter.</title>
        <authorList>
            <person name="Sombolestani A."/>
        </authorList>
    </citation>
    <scope>NUCLEOTIDE SEQUENCE [LARGE SCALE GENOMIC DNA]</scope>
    <source>
        <strain evidence="2 3">LMG 7603</strain>
    </source>
</reference>
<comment type="caution">
    <text evidence="2">The sequence shown here is derived from an EMBL/GenBank/DDBJ whole genome shotgun (WGS) entry which is preliminary data.</text>
</comment>
<proteinExistence type="predicted"/>
<dbReference type="AlphaFoldDB" id="A0A7W4NHM3"/>
<organism evidence="2 3">
    <name type="scientific">Gluconacetobacter diazotrophicus</name>
    <name type="common">Acetobacter diazotrophicus</name>
    <dbReference type="NCBI Taxonomy" id="33996"/>
    <lineage>
        <taxon>Bacteria</taxon>
        <taxon>Pseudomonadati</taxon>
        <taxon>Pseudomonadota</taxon>
        <taxon>Alphaproteobacteria</taxon>
        <taxon>Acetobacterales</taxon>
        <taxon>Acetobacteraceae</taxon>
        <taxon>Gluconacetobacter</taxon>
    </lineage>
</organism>
<dbReference type="Pfam" id="PF20109">
    <property type="entry name" value="Trans_reg_dom"/>
    <property type="match status" value="1"/>
</dbReference>
<name>A0A7W4NHM3_GLUDI</name>
<dbReference type="EMBL" id="JABEQG010000049">
    <property type="protein sequence ID" value="MBB2157934.1"/>
    <property type="molecule type" value="Genomic_DNA"/>
</dbReference>
<dbReference type="InterPro" id="IPR045465">
    <property type="entry name" value="Trans_reg_dom"/>
</dbReference>
<accession>A0A7W4NHM3</accession>
<evidence type="ECO:0000313" key="2">
    <source>
        <dbReference type="EMBL" id="MBB2157934.1"/>
    </source>
</evidence>
<feature type="domain" description="Transcriptional regulator-like" evidence="1">
    <location>
        <begin position="5"/>
        <end position="68"/>
    </location>
</feature>
<evidence type="ECO:0000259" key="1">
    <source>
        <dbReference type="Pfam" id="PF20109"/>
    </source>
</evidence>
<gene>
    <name evidence="2" type="ORF">HLH33_16775</name>
</gene>
<dbReference type="Proteomes" id="UP000550787">
    <property type="component" value="Unassembled WGS sequence"/>
</dbReference>
<sequence>MPMEDWRSPETIDRLNRLERPGFAAEFLRRNRDYRRDFVRTERRIARAAVDAETARISLARRWGLRFRP</sequence>
<protein>
    <recommendedName>
        <fullName evidence="1">Transcriptional regulator-like domain-containing protein</fullName>
    </recommendedName>
</protein>
<evidence type="ECO:0000313" key="3">
    <source>
        <dbReference type="Proteomes" id="UP000550787"/>
    </source>
</evidence>